<evidence type="ECO:0000256" key="1">
    <source>
        <dbReference type="SAM" id="MobiDB-lite"/>
    </source>
</evidence>
<feature type="region of interest" description="Disordered" evidence="1">
    <location>
        <begin position="1443"/>
        <end position="1462"/>
    </location>
</feature>
<feature type="region of interest" description="Disordered" evidence="1">
    <location>
        <begin position="1184"/>
        <end position="1203"/>
    </location>
</feature>
<feature type="compositionally biased region" description="Low complexity" evidence="1">
    <location>
        <begin position="871"/>
        <end position="887"/>
    </location>
</feature>
<feature type="compositionally biased region" description="Polar residues" evidence="1">
    <location>
        <begin position="75"/>
        <end position="95"/>
    </location>
</feature>
<reference evidence="2" key="1">
    <citation type="journal article" date="2021" name="Proc. Natl. Acad. Sci. U.S.A.">
        <title>Three genomes in the algal genus Volvox reveal the fate of a haploid sex-determining region after a transition to homothallism.</title>
        <authorList>
            <person name="Yamamoto K."/>
            <person name="Hamaji T."/>
            <person name="Kawai-Toyooka H."/>
            <person name="Matsuzaki R."/>
            <person name="Takahashi F."/>
            <person name="Nishimura Y."/>
            <person name="Kawachi M."/>
            <person name="Noguchi H."/>
            <person name="Minakuchi Y."/>
            <person name="Umen J.G."/>
            <person name="Toyoda A."/>
            <person name="Nozaki H."/>
        </authorList>
    </citation>
    <scope>NUCLEOTIDE SEQUENCE</scope>
    <source>
        <strain evidence="2">NIES-3780</strain>
    </source>
</reference>
<feature type="compositionally biased region" description="Polar residues" evidence="1">
    <location>
        <begin position="1238"/>
        <end position="1248"/>
    </location>
</feature>
<feature type="region of interest" description="Disordered" evidence="1">
    <location>
        <begin position="835"/>
        <end position="937"/>
    </location>
</feature>
<gene>
    <name evidence="2" type="ORF">Vafri_9554</name>
</gene>
<feature type="region of interest" description="Disordered" evidence="1">
    <location>
        <begin position="1023"/>
        <end position="1055"/>
    </location>
</feature>
<feature type="region of interest" description="Disordered" evidence="1">
    <location>
        <begin position="1372"/>
        <end position="1404"/>
    </location>
</feature>
<dbReference type="EMBL" id="BNCO01000016">
    <property type="protein sequence ID" value="GIL54001.1"/>
    <property type="molecule type" value="Genomic_DNA"/>
</dbReference>
<keyword evidence="3" id="KW-1185">Reference proteome</keyword>
<feature type="compositionally biased region" description="Pro residues" evidence="1">
    <location>
        <begin position="726"/>
        <end position="737"/>
    </location>
</feature>
<feature type="region of interest" description="Disordered" evidence="1">
    <location>
        <begin position="1319"/>
        <end position="1360"/>
    </location>
</feature>
<accession>A0A8J4B4L6</accession>
<feature type="compositionally biased region" description="Low complexity" evidence="1">
    <location>
        <begin position="179"/>
        <end position="194"/>
    </location>
</feature>
<feature type="region of interest" description="Disordered" evidence="1">
    <location>
        <begin position="298"/>
        <end position="319"/>
    </location>
</feature>
<evidence type="ECO:0000313" key="2">
    <source>
        <dbReference type="EMBL" id="GIL54001.1"/>
    </source>
</evidence>
<feature type="compositionally biased region" description="Low complexity" evidence="1">
    <location>
        <begin position="808"/>
        <end position="822"/>
    </location>
</feature>
<feature type="region of interest" description="Disordered" evidence="1">
    <location>
        <begin position="1580"/>
        <end position="1617"/>
    </location>
</feature>
<protein>
    <submittedName>
        <fullName evidence="2">Uncharacterized protein</fullName>
    </submittedName>
</protein>
<evidence type="ECO:0000313" key="3">
    <source>
        <dbReference type="Proteomes" id="UP000747399"/>
    </source>
</evidence>
<feature type="compositionally biased region" description="Low complexity" evidence="1">
    <location>
        <begin position="574"/>
        <end position="584"/>
    </location>
</feature>
<feature type="compositionally biased region" description="Polar residues" evidence="1">
    <location>
        <begin position="853"/>
        <end position="867"/>
    </location>
</feature>
<organism evidence="2 3">
    <name type="scientific">Volvox africanus</name>
    <dbReference type="NCBI Taxonomy" id="51714"/>
    <lineage>
        <taxon>Eukaryota</taxon>
        <taxon>Viridiplantae</taxon>
        <taxon>Chlorophyta</taxon>
        <taxon>core chlorophytes</taxon>
        <taxon>Chlorophyceae</taxon>
        <taxon>CS clade</taxon>
        <taxon>Chlamydomonadales</taxon>
        <taxon>Volvocaceae</taxon>
        <taxon>Volvox</taxon>
    </lineage>
</organism>
<sequence>MAESLPIGSDGSALNEKVVPAAVRSFLAATNNVASTDTTQHDFSSEDGTRQQMDANGNGRAGVSTRESEDERGVQQPSQANDMEVEPNSTENLNIGTYRADNGGTSAQPEPAAPPSVEHPSGRHTTPQATPAPAPAASLLPPTILPAICQLLLVYIRHSTVMTPIQHPTDTAALRHPSPAGQEAVGQQPQQQPGSISAVQQSVNGVDPPALTAVRQLRIFDIPATLLLQAAAHLMVVGAILPAHYKAVQAELAPHVLPILPGLPPWAEREARPPASVTVAAVATASSALPHATTVATDPAAHAAASGGPGPPAGVDDRVRGEAGADACATGEMPPGVTPLPPLPSTGAITANGGLAAGSRPTIGHVGAHAPTDAVASMWVGQGARPSPQRLGLGRRLFTAIAEQLPKNTELDSILPPLYGYSGVLYRIMGKDYVGAALWDGGVLRDLGSYSTAADARQSMLMTTRLVAAGAAAAVPRPKPAPNAEEIGKVAAREVAVSNAADMTATTGVATAAADVETGARAEAVVGNRAGARAEQGQDAVEPEVAEAAEQLLLLRMAQEAAPLEAPSAGRLTSGPQSQSQSQPADREQRQQRQSKPEDRQGMLALQPQQPVQLPLEQSPLQQQQPGAAAVAGTVTSAALRVAGGDQANAAVVAPGSKGPLTRALSEDVQQAASRLAAAAAVAVGGGADASTSVAMSVDAAPVASRHPRGPLQAAQQRGPTTGPGARPPVAMPPPGEGSPRLLPRADAAAGAAAAANASSTLPPPARNPVMGPGGDSQRQLEPLSRTSDIRMPAMSPGGPRSAGSRTQAQRGSQPQQQLLQQMQQLQQLRYQQQKLQQQKQKQKEYQQHLQHRQPSQHQHTRPSPMNSEKAPATAAGATAPAPMTNALGAAAGTGPASMATRKRLAQSEAPSGRLVRPDSPHAVSTPGEPAFEGASAAAAPSGKASAAGATTVVAAAVGSGNGPPDSAAVSAADREGQLLLDLLSRSQSLPSDLSREALAVLINSTEGLAALLALLQRAKPPQQPQATVSRGFADGDPVPSAPPMVSAPTERGRHPEEEEEWATAAASQNMRVWKGGAQVAPPRHRYYAAHSHAGHAPAIMSPPQQQAHQQQLHHGLGDPGTQAAAHAYELLPMQRVFRMGSGNGLGNGNDTSRKYRDEILRFSLADDLREASCSGSAGVGGVIRRPAGPRTHSNVAATVDGEPSPAMHETVLVLGPRGSGVEGTEQQRGGDGAGTVGRSQPTWTITQRNGSSNGGSRGCSRVPVEDFEPELLQGHAVGASAAPSGLNVGGGGLLLMQTPGGYTASHVTATGRATAAAAAGPAMDFSPSEHPGMDDPEAGAGGCEGRRTSSSATAPLPAAATSQLLARSTLIRSGPSGDSGGGGGASRYGSVAEPGNLGSVRMPRRRYPQEHSPVLGNGGIGGSGSVYQQNAMAFADRAQRPFPPNALQPVSHPTARESKPSVRDYSQFLGSSDGRGSGGCVGGGISHGRSAGAAYSSLLDTTSALYPAQHQRQISTSLPSYGTSHVDFGISMDECGRLQGHEPAPEASAEECEGVGGSAATAAPGGAMVVRLGDAIEDETTSTDVSGNGNGAGGRRGGDGGNIGADVQPQAKRPRHAHVQSAREYGGVTNLMGLGIQEALALFQRHGTQL</sequence>
<feature type="compositionally biased region" description="Low complexity" evidence="1">
    <location>
        <begin position="125"/>
        <end position="135"/>
    </location>
</feature>
<proteinExistence type="predicted"/>
<dbReference type="Proteomes" id="UP000747399">
    <property type="component" value="Unassembled WGS sequence"/>
</dbReference>
<feature type="compositionally biased region" description="Basic and acidic residues" evidence="1">
    <location>
        <begin position="585"/>
        <end position="601"/>
    </location>
</feature>
<feature type="compositionally biased region" description="Low complexity" evidence="1">
    <location>
        <begin position="746"/>
        <end position="758"/>
    </location>
</feature>
<feature type="region of interest" description="Disordered" evidence="1">
    <location>
        <begin position="170"/>
        <end position="198"/>
    </location>
</feature>
<name>A0A8J4B4L6_9CHLO</name>
<feature type="region of interest" description="Disordered" evidence="1">
    <location>
        <begin position="701"/>
        <end position="822"/>
    </location>
</feature>
<feature type="compositionally biased region" description="Gly residues" evidence="1">
    <location>
        <begin position="1378"/>
        <end position="1387"/>
    </location>
</feature>
<feature type="compositionally biased region" description="Gly residues" evidence="1">
    <location>
        <begin position="1589"/>
        <end position="1604"/>
    </location>
</feature>
<feature type="compositionally biased region" description="Low complexity" evidence="1">
    <location>
        <begin position="927"/>
        <end position="937"/>
    </location>
</feature>
<feature type="compositionally biased region" description="Basic and acidic residues" evidence="1">
    <location>
        <begin position="39"/>
        <end position="49"/>
    </location>
</feature>
<feature type="region of interest" description="Disordered" evidence="1">
    <location>
        <begin position="30"/>
        <end position="135"/>
    </location>
</feature>
<feature type="region of interest" description="Disordered" evidence="1">
    <location>
        <begin position="1219"/>
        <end position="1263"/>
    </location>
</feature>
<comment type="caution">
    <text evidence="2">The sequence shown here is derived from an EMBL/GenBank/DDBJ whole genome shotgun (WGS) entry which is preliminary data.</text>
</comment>
<feature type="region of interest" description="Disordered" evidence="1">
    <location>
        <begin position="564"/>
        <end position="601"/>
    </location>
</feature>
<feature type="compositionally biased region" description="Low complexity" evidence="1">
    <location>
        <begin position="1349"/>
        <end position="1360"/>
    </location>
</feature>